<dbReference type="SUPFAM" id="SSF49599">
    <property type="entry name" value="TRAF domain-like"/>
    <property type="match status" value="1"/>
</dbReference>
<dbReference type="InterPro" id="IPR001841">
    <property type="entry name" value="Znf_RING"/>
</dbReference>
<evidence type="ECO:0000313" key="7">
    <source>
        <dbReference type="Proteomes" id="UP000759131"/>
    </source>
</evidence>
<dbReference type="EMBL" id="OC857183">
    <property type="protein sequence ID" value="CAD7624837.1"/>
    <property type="molecule type" value="Genomic_DNA"/>
</dbReference>
<dbReference type="PROSITE" id="PS00518">
    <property type="entry name" value="ZF_RING_1"/>
    <property type="match status" value="1"/>
</dbReference>
<dbReference type="PANTHER" id="PTHR10131:SF94">
    <property type="entry name" value="TNF RECEPTOR-ASSOCIATED FACTOR 4"/>
    <property type="match status" value="1"/>
</dbReference>
<feature type="domain" description="RING-type" evidence="5">
    <location>
        <begin position="20"/>
        <end position="61"/>
    </location>
</feature>
<evidence type="ECO:0000256" key="4">
    <source>
        <dbReference type="PROSITE-ProRule" id="PRU00175"/>
    </source>
</evidence>
<dbReference type="OrthoDB" id="5971507at2759"/>
<dbReference type="Gene3D" id="3.30.40.10">
    <property type="entry name" value="Zinc/RING finger domain, C3HC4 (zinc finger)"/>
    <property type="match status" value="2"/>
</dbReference>
<evidence type="ECO:0000259" key="5">
    <source>
        <dbReference type="PROSITE" id="PS50089"/>
    </source>
</evidence>
<dbReference type="InterPro" id="IPR013083">
    <property type="entry name" value="Znf_RING/FYVE/PHD"/>
</dbReference>
<keyword evidence="1" id="KW-0479">Metal-binding</keyword>
<dbReference type="Pfam" id="PF00097">
    <property type="entry name" value="zf-C3HC4"/>
    <property type="match status" value="1"/>
</dbReference>
<dbReference type="InterPro" id="IPR018957">
    <property type="entry name" value="Znf_C3HC4_RING-type"/>
</dbReference>
<reference evidence="6" key="1">
    <citation type="submission" date="2020-11" db="EMBL/GenBank/DDBJ databases">
        <authorList>
            <person name="Tran Van P."/>
        </authorList>
    </citation>
    <scope>NUCLEOTIDE SEQUENCE</scope>
</reference>
<gene>
    <name evidence="6" type="ORF">OSB1V03_LOCUS5276</name>
</gene>
<dbReference type="SUPFAM" id="SSF57850">
    <property type="entry name" value="RING/U-box"/>
    <property type="match status" value="1"/>
</dbReference>
<evidence type="ECO:0000256" key="2">
    <source>
        <dbReference type="ARBA" id="ARBA00022771"/>
    </source>
</evidence>
<accession>A0A7R9PXQ3</accession>
<dbReference type="Proteomes" id="UP000759131">
    <property type="component" value="Unassembled WGS sequence"/>
</dbReference>
<keyword evidence="2 4" id="KW-0863">Zinc-finger</keyword>
<keyword evidence="3" id="KW-0862">Zinc</keyword>
<proteinExistence type="predicted"/>
<evidence type="ECO:0000256" key="1">
    <source>
        <dbReference type="ARBA" id="ARBA00022723"/>
    </source>
</evidence>
<evidence type="ECO:0000256" key="3">
    <source>
        <dbReference type="ARBA" id="ARBA00022833"/>
    </source>
</evidence>
<keyword evidence="7" id="KW-1185">Reference proteome</keyword>
<dbReference type="EMBL" id="CAJPIZ010002608">
    <property type="protein sequence ID" value="CAG2105267.1"/>
    <property type="molecule type" value="Genomic_DNA"/>
</dbReference>
<dbReference type="GO" id="GO:0008270">
    <property type="term" value="F:zinc ion binding"/>
    <property type="evidence" value="ECO:0007669"/>
    <property type="project" value="UniProtKB-KW"/>
</dbReference>
<protein>
    <recommendedName>
        <fullName evidence="5">RING-type domain-containing protein</fullName>
    </recommendedName>
</protein>
<dbReference type="PROSITE" id="PS50089">
    <property type="entry name" value="ZF_RING_2"/>
    <property type="match status" value="1"/>
</dbReference>
<sequence length="350" mass="39319">MVGLNCERFVDQLLAKELKCDICLDVVSEAVDTQCRHTFCYQCLNQWLCGSSGGQMCPQCRRRLTGDWRTSSGADNELIIGGRVLVDKNRKLNAIVGKMTVKCDYEWNGCPHVCPLDSLSAHIKTCAHRLCGTCDLSTAGQTPDGHNCVQELRKDRIRYLQKYKALKSECISLRSATEELAKQLIQSEELCRDLATECASRAGPKLKPRAIGYDTIARPVCTYSHPNPPPLPFITENSMVRFGTFQTVVHRLVITEWSVRLLKVSLMNDMTPIFAEMVLLYGLTQELLICPDPALTILYPMHRNIVILIHDNMSASVANRLIECYARITSGSMFKIIDRQAAQQLLYGDI</sequence>
<dbReference type="AlphaFoldDB" id="A0A7R9PXQ3"/>
<name>A0A7R9PXQ3_9ACAR</name>
<dbReference type="SMART" id="SM00184">
    <property type="entry name" value="RING"/>
    <property type="match status" value="1"/>
</dbReference>
<dbReference type="PANTHER" id="PTHR10131">
    <property type="entry name" value="TNF RECEPTOR ASSOCIATED FACTOR"/>
    <property type="match status" value="1"/>
</dbReference>
<dbReference type="InterPro" id="IPR017907">
    <property type="entry name" value="Znf_RING_CS"/>
</dbReference>
<evidence type="ECO:0000313" key="6">
    <source>
        <dbReference type="EMBL" id="CAD7624837.1"/>
    </source>
</evidence>
<organism evidence="6">
    <name type="scientific">Medioppia subpectinata</name>
    <dbReference type="NCBI Taxonomy" id="1979941"/>
    <lineage>
        <taxon>Eukaryota</taxon>
        <taxon>Metazoa</taxon>
        <taxon>Ecdysozoa</taxon>
        <taxon>Arthropoda</taxon>
        <taxon>Chelicerata</taxon>
        <taxon>Arachnida</taxon>
        <taxon>Acari</taxon>
        <taxon>Acariformes</taxon>
        <taxon>Sarcoptiformes</taxon>
        <taxon>Oribatida</taxon>
        <taxon>Brachypylina</taxon>
        <taxon>Oppioidea</taxon>
        <taxon>Oppiidae</taxon>
        <taxon>Medioppia</taxon>
    </lineage>
</organism>